<dbReference type="PANTHER" id="PTHR16046">
    <property type="entry name" value="SMC5-SMC6 COMPLEX LOCALIZATION FACTOR 2"/>
    <property type="match status" value="1"/>
</dbReference>
<evidence type="ECO:0000313" key="5">
    <source>
        <dbReference type="EMBL" id="NXC44656.1"/>
    </source>
</evidence>
<dbReference type="Proteomes" id="UP000613066">
    <property type="component" value="Unassembled WGS sequence"/>
</dbReference>
<dbReference type="GO" id="GO:0005634">
    <property type="term" value="C:nucleus"/>
    <property type="evidence" value="ECO:0007669"/>
    <property type="project" value="TreeGrafter"/>
</dbReference>
<evidence type="ECO:0000256" key="1">
    <source>
        <dbReference type="ARBA" id="ARBA00010311"/>
    </source>
</evidence>
<dbReference type="InterPro" id="IPR026161">
    <property type="entry name" value="FAM178"/>
</dbReference>
<organism evidence="5 6">
    <name type="scientific">Penelope pileata</name>
    <dbReference type="NCBI Taxonomy" id="1118817"/>
    <lineage>
        <taxon>Eukaryota</taxon>
        <taxon>Metazoa</taxon>
        <taxon>Chordata</taxon>
        <taxon>Craniata</taxon>
        <taxon>Vertebrata</taxon>
        <taxon>Euteleostomi</taxon>
        <taxon>Archelosauria</taxon>
        <taxon>Archosauria</taxon>
        <taxon>Dinosauria</taxon>
        <taxon>Saurischia</taxon>
        <taxon>Theropoda</taxon>
        <taxon>Coelurosauria</taxon>
        <taxon>Aves</taxon>
        <taxon>Neognathae</taxon>
        <taxon>Galloanserae</taxon>
        <taxon>Galliformes</taxon>
        <taxon>Cracidae</taxon>
        <taxon>Penelope</taxon>
    </lineage>
</organism>
<keyword evidence="6" id="KW-1185">Reference proteome</keyword>
<dbReference type="GO" id="GO:1990166">
    <property type="term" value="P:protein localization to site of double-strand break"/>
    <property type="evidence" value="ECO:0007669"/>
    <property type="project" value="TreeGrafter"/>
</dbReference>
<reference evidence="5" key="1">
    <citation type="submission" date="2019-09" db="EMBL/GenBank/DDBJ databases">
        <title>Bird 10,000 Genomes (B10K) Project - Family phase.</title>
        <authorList>
            <person name="Zhang G."/>
        </authorList>
    </citation>
    <scope>NUCLEOTIDE SEQUENCE</scope>
    <source>
        <strain evidence="5">B10K-DU-001-08</strain>
        <tissue evidence="5">Muscle</tissue>
    </source>
</reference>
<feature type="compositionally biased region" description="Basic residues" evidence="3">
    <location>
        <begin position="225"/>
        <end position="239"/>
    </location>
</feature>
<dbReference type="GO" id="GO:0035861">
    <property type="term" value="C:site of double-strand break"/>
    <property type="evidence" value="ECO:0007669"/>
    <property type="project" value="TreeGrafter"/>
</dbReference>
<feature type="non-terminal residue" evidence="5">
    <location>
        <position position="1160"/>
    </location>
</feature>
<dbReference type="OrthoDB" id="6158547at2759"/>
<gene>
    <name evidence="5" type="primary">Slf2</name>
    <name evidence="5" type="ORF">PENPIL_R03429</name>
</gene>
<protein>
    <submittedName>
        <fullName evidence="5">SLF2 protein</fullName>
    </submittedName>
</protein>
<evidence type="ECO:0000259" key="4">
    <source>
        <dbReference type="Pfam" id="PF14816"/>
    </source>
</evidence>
<feature type="domain" description="Coiled-coil SMC6 And NSE5 INteracting (CANIN)" evidence="4">
    <location>
        <begin position="654"/>
        <end position="1022"/>
    </location>
</feature>
<dbReference type="GO" id="GO:2000781">
    <property type="term" value="P:positive regulation of double-strand break repair"/>
    <property type="evidence" value="ECO:0007669"/>
    <property type="project" value="TreeGrafter"/>
</dbReference>
<comment type="caution">
    <text evidence="5">The sequence shown here is derived from an EMBL/GenBank/DDBJ whole genome shotgun (WGS) entry which is preliminary data.</text>
</comment>
<evidence type="ECO:0000313" key="6">
    <source>
        <dbReference type="Proteomes" id="UP000613066"/>
    </source>
</evidence>
<dbReference type="GO" id="GO:0006974">
    <property type="term" value="P:DNA damage response"/>
    <property type="evidence" value="ECO:0007669"/>
    <property type="project" value="TreeGrafter"/>
</dbReference>
<comment type="similarity">
    <text evidence="1">Belongs to the FAM178 family.</text>
</comment>
<feature type="coiled-coil region" evidence="2">
    <location>
        <begin position="660"/>
        <end position="689"/>
    </location>
</feature>
<feature type="non-terminal residue" evidence="5">
    <location>
        <position position="1"/>
    </location>
</feature>
<sequence>RNQSITEFFKPVLKQELDHKDSSVFCSSDPGNVKDADTGLSALHAECFEKKVSPAQVRRKKMPDQTPNTSPILDAFRRGIKKEEDNVNILESNGLCRAQGSVCPGVVIQKILVNTGPPRCFLPKKEKAVKRERGRNERYPDVTRTLLSCGKSWEQQTDCMDLEETSSDSDKWVLSEAGAQKACARSNGHTNSTALCQTSGLPTKLLCTPADSKLRLALGALHREGKQRKYRMKQSKAYHVKPFSRTSVSHQGNGCHLRKPPHSGSRETASDEPSQPKQASKHEAPSPNSLRISSEKAAGVWKSQPVLSARRRAKMSSGSSKQMGCARKRKRAVVSVDANGASQPEAASLNDPAFRKSSAVGRNGKSTFVKSFMFESPRGGALQLMEVAALPGCDSAHSEEYLDSSHENENNNYSSVGLSPYSVPCADENSQVSVVDTKENQLQVANSHFFLEKSLPPQEKSTVLPSLHQVKQTNTVFAHGVKPHLQNAVLSQVRPRRCISNPADSIPPGNVFLKTGEKTSENASNFHSVEGSGKLAVSEESGKRVPCLLPFKQECEDKNHLSLELMGELKVESTCTGMSNLNGKSRSSFDSEDETLECTLDDSDDDDDEVFMPLQEILSSSARSQTEALEGDSFDNLSQGTMDLTLHLSKPLVVTQVSYVNSLENLLKEKEQSKRLDELEKRLQEGIQRKEADSSDEEGQNAVESGDLLEEHRAFIKRFSVIAHAIPDYHPGEDVFDLSISGKIFNQHDLDLRNFYFIPQNPVEKLLLGSNVTQQLFLVIHGFLSSYSCSVCPIPILKWLFQMMSVHPNYCVSTQLLNKLIEITLKSASISDEQSKPWMPSLADVSTVLVNMGVAFRSLFPLQHLQPNFNECDILSQMQGMVSKEQPRGFTNSADPAFSRLPESNLMNVIKFLDFCTTVIQDGYTDQEILLLLLLLFKISLEKQLKQVPLMDFQCLFTKLLTSIKDWDTKMPELCLAVSELSSQHHNLLWLVQLVPSWITRGREVRRHLSLLIIAKLLDQKHIRIPDDSDKQMSLLHQYLVYMKPSNLLEKMRKDEQQNTNEGHINTELEQEVYYLVYILLHLVSEASFFDTVNPNQRQHLLKLCGALDKHIKCDIREDARLFYRTKVKDLVARIYGKWQDLIQNSRPAQGKLHDFWKPD</sequence>
<dbReference type="PANTHER" id="PTHR16046:SF10">
    <property type="entry name" value="SMC5-SMC6 COMPLEX LOCALIZATION FACTOR PROTEIN 2"/>
    <property type="match status" value="1"/>
</dbReference>
<dbReference type="InterPro" id="IPR044276">
    <property type="entry name" value="CANIN_dom"/>
</dbReference>
<evidence type="ECO:0000256" key="3">
    <source>
        <dbReference type="SAM" id="MobiDB-lite"/>
    </source>
</evidence>
<keyword evidence="2" id="KW-0175">Coiled coil</keyword>
<feature type="region of interest" description="Disordered" evidence="3">
    <location>
        <begin position="225"/>
        <end position="329"/>
    </location>
</feature>
<proteinExistence type="inferred from homology"/>
<name>A0A851NRC3_9GALL</name>
<dbReference type="EMBL" id="WBMW01003367">
    <property type="protein sequence ID" value="NXC44656.1"/>
    <property type="molecule type" value="Genomic_DNA"/>
</dbReference>
<dbReference type="AlphaFoldDB" id="A0A851NRC3"/>
<accession>A0A851NRC3</accession>
<evidence type="ECO:0000256" key="2">
    <source>
        <dbReference type="SAM" id="Coils"/>
    </source>
</evidence>
<dbReference type="Pfam" id="PF14816">
    <property type="entry name" value="CANIN"/>
    <property type="match status" value="1"/>
</dbReference>